<feature type="transmembrane region" description="Helical" evidence="1">
    <location>
        <begin position="51"/>
        <end position="70"/>
    </location>
</feature>
<protein>
    <recommendedName>
        <fullName evidence="4">Integral membrane protein</fullName>
    </recommendedName>
</protein>
<dbReference type="InterPro" id="IPR049978">
    <property type="entry name" value="SCO6880-like"/>
</dbReference>
<dbReference type="RefSeq" id="WP_289459931.1">
    <property type="nucleotide sequence ID" value="NZ_JAUCML010000013.1"/>
</dbReference>
<proteinExistence type="predicted"/>
<organism evidence="2 3">
    <name type="scientific">Curtobacterium citri</name>
    <dbReference type="NCBI Taxonomy" id="3055139"/>
    <lineage>
        <taxon>Bacteria</taxon>
        <taxon>Bacillati</taxon>
        <taxon>Actinomycetota</taxon>
        <taxon>Actinomycetes</taxon>
        <taxon>Micrococcales</taxon>
        <taxon>Microbacteriaceae</taxon>
        <taxon>Curtobacterium</taxon>
    </lineage>
</organism>
<keyword evidence="3" id="KW-1185">Reference proteome</keyword>
<evidence type="ECO:0000313" key="3">
    <source>
        <dbReference type="Proteomes" id="UP001237823"/>
    </source>
</evidence>
<sequence length="502" mass="53720">MSNLEGRANARTYGNWRKPRTRGVGALGLFPTMFGFVGAVMVIVVATNKGLIAGLITAAVFAAILATVAVKDKHGESGMIRMMNRFGWMFAKNRGSHLYRSGPLGFAEWGTAQLPGLAAGSRLTEHQDSYGRPFALIEVPSKNDFTIVLGAEPDGSALVDQEQVDIWVAEWGAWLEALADEPGLVAASVTLETAPDTGTRLESEVLGRIDERGSEFSKKVLRKIVATYPAGAATIKAYVAVTFNGATRTGGNKRSSEDMGRELAYRLPGLTQGLSSTGAGSARPLTAQELCEVVRVAYDPAAAILIDQANAAGQPPELYWPEVGPTAHQASWDSYRHDSALSVSWMMSQAPRGNVGESILARLLAPHRDIARKRVTMLYRPIDPARAAAIVEADKRDAEFIVGSSKRPTGRSRKDVIAAFSNETEESSGAGLVNFGMVVTATVEDPATIDDARAAIDSLSAQARIRLRPVYGSQDSAFAAGLPLGLVLPRHLSIPHDIRDQL</sequence>
<evidence type="ECO:0000256" key="1">
    <source>
        <dbReference type="SAM" id="Phobius"/>
    </source>
</evidence>
<feature type="transmembrane region" description="Helical" evidence="1">
    <location>
        <begin position="21"/>
        <end position="45"/>
    </location>
</feature>
<evidence type="ECO:0008006" key="4">
    <source>
        <dbReference type="Google" id="ProtNLM"/>
    </source>
</evidence>
<keyword evidence="1" id="KW-0472">Membrane</keyword>
<evidence type="ECO:0000313" key="2">
    <source>
        <dbReference type="EMBL" id="MDM7886586.1"/>
    </source>
</evidence>
<reference evidence="2 3" key="1">
    <citation type="submission" date="2023-06" db="EMBL/GenBank/DDBJ databases">
        <authorList>
            <person name="Feng G."/>
            <person name="Li J."/>
            <person name="Zhu H."/>
        </authorList>
    </citation>
    <scope>NUCLEOTIDE SEQUENCE [LARGE SCALE GENOMIC DNA]</scope>
    <source>
        <strain evidence="2 3">RHCKG23</strain>
    </source>
</reference>
<dbReference type="NCBIfam" id="NF042935">
    <property type="entry name" value="SCO6880_fam"/>
    <property type="match status" value="1"/>
</dbReference>
<gene>
    <name evidence="2" type="ORF">QUG92_15855</name>
</gene>
<dbReference type="EMBL" id="JAUCML010000013">
    <property type="protein sequence ID" value="MDM7886586.1"/>
    <property type="molecule type" value="Genomic_DNA"/>
</dbReference>
<keyword evidence="1" id="KW-1133">Transmembrane helix</keyword>
<comment type="caution">
    <text evidence="2">The sequence shown here is derived from an EMBL/GenBank/DDBJ whole genome shotgun (WGS) entry which is preliminary data.</text>
</comment>
<dbReference type="Proteomes" id="UP001237823">
    <property type="component" value="Unassembled WGS sequence"/>
</dbReference>
<name>A0ABT7TAH0_9MICO</name>
<accession>A0ABT7TAH0</accession>
<keyword evidence="1" id="KW-0812">Transmembrane</keyword>